<keyword evidence="1 2" id="KW-0694">RNA-binding</keyword>
<dbReference type="SUPFAM" id="SSF54928">
    <property type="entry name" value="RNA-binding domain, RBD"/>
    <property type="match status" value="1"/>
</dbReference>
<dbReference type="RefSeq" id="XP_038052182.1">
    <property type="nucleotide sequence ID" value="XM_038196254.1"/>
</dbReference>
<name>A0A913ZK39_PATMI</name>
<dbReference type="InterPro" id="IPR000504">
    <property type="entry name" value="RRM_dom"/>
</dbReference>
<dbReference type="PANTHER" id="PTHR11176">
    <property type="entry name" value="BOULE-RELATED"/>
    <property type="match status" value="1"/>
</dbReference>
<dbReference type="AlphaFoldDB" id="A0A913ZK39"/>
<evidence type="ECO:0000256" key="2">
    <source>
        <dbReference type="PROSITE-ProRule" id="PRU00176"/>
    </source>
</evidence>
<dbReference type="PANTHER" id="PTHR11176:SF57">
    <property type="entry name" value="PROTEIN BOULE"/>
    <property type="match status" value="1"/>
</dbReference>
<protein>
    <recommendedName>
        <fullName evidence="3">RRM domain-containing protein</fullName>
    </recommendedName>
</protein>
<keyword evidence="5" id="KW-1185">Reference proteome</keyword>
<dbReference type="InterPro" id="IPR035979">
    <property type="entry name" value="RBD_domain_sf"/>
</dbReference>
<dbReference type="GeneID" id="119724932"/>
<dbReference type="OrthoDB" id="4207594at2759"/>
<dbReference type="EnsemblMetazoa" id="XM_038196254.1">
    <property type="protein sequence ID" value="XP_038052182.1"/>
    <property type="gene ID" value="LOC119724932"/>
</dbReference>
<dbReference type="OMA" id="HQANITH"/>
<organism evidence="4 5">
    <name type="scientific">Patiria miniata</name>
    <name type="common">Bat star</name>
    <name type="synonym">Asterina miniata</name>
    <dbReference type="NCBI Taxonomy" id="46514"/>
    <lineage>
        <taxon>Eukaryota</taxon>
        <taxon>Metazoa</taxon>
        <taxon>Echinodermata</taxon>
        <taxon>Eleutherozoa</taxon>
        <taxon>Asterozoa</taxon>
        <taxon>Asteroidea</taxon>
        <taxon>Valvatacea</taxon>
        <taxon>Valvatida</taxon>
        <taxon>Asterinidae</taxon>
        <taxon>Patiria</taxon>
    </lineage>
</organism>
<proteinExistence type="predicted"/>
<dbReference type="Gene3D" id="3.30.70.330">
    <property type="match status" value="1"/>
</dbReference>
<evidence type="ECO:0000256" key="1">
    <source>
        <dbReference type="ARBA" id="ARBA00022884"/>
    </source>
</evidence>
<dbReference type="InterPro" id="IPR012677">
    <property type="entry name" value="Nucleotide-bd_a/b_plait_sf"/>
</dbReference>
<feature type="domain" description="RRM" evidence="3">
    <location>
        <begin position="10"/>
        <end position="87"/>
    </location>
</feature>
<sequence>MEGKKDTTLTKIFVGGLPFHTTNDKLREFFEPFGEIEEAVVITDRNSGKSKGYGFVTMATKDAARLACADANPIIDGRKANVNLAIIGAKPRNNATHNTAEQIQYAIARHHQANITHHNACHTVPSIASTPFGNGIYYDDLATKAQGQGRLAAQYIYPQYYVAHPSIAYQHQNQGYLDYSTAYAYHQHLNTAGVDPYTYAAGQGAYVPPSPTSTTFQYQVPQTGQQAIQPAALPASTANIYQAQFQAAQTAQPVCERM</sequence>
<evidence type="ECO:0000259" key="3">
    <source>
        <dbReference type="PROSITE" id="PS50102"/>
    </source>
</evidence>
<dbReference type="PROSITE" id="PS50102">
    <property type="entry name" value="RRM"/>
    <property type="match status" value="1"/>
</dbReference>
<dbReference type="CDD" id="cd12384">
    <property type="entry name" value="RRM_RBM24_RBM38_like"/>
    <property type="match status" value="1"/>
</dbReference>
<evidence type="ECO:0000313" key="4">
    <source>
        <dbReference type="EnsemblMetazoa" id="XP_038052182.1"/>
    </source>
</evidence>
<dbReference type="SMART" id="SM00360">
    <property type="entry name" value="RRM"/>
    <property type="match status" value="1"/>
</dbReference>
<dbReference type="Proteomes" id="UP000887568">
    <property type="component" value="Unplaced"/>
</dbReference>
<dbReference type="Pfam" id="PF00076">
    <property type="entry name" value="RRM_1"/>
    <property type="match status" value="1"/>
</dbReference>
<evidence type="ECO:0000313" key="5">
    <source>
        <dbReference type="Proteomes" id="UP000887568"/>
    </source>
</evidence>
<accession>A0A913ZK39</accession>
<reference evidence="4" key="1">
    <citation type="submission" date="2022-11" db="UniProtKB">
        <authorList>
            <consortium name="EnsemblMetazoa"/>
        </authorList>
    </citation>
    <scope>IDENTIFICATION</scope>
</reference>
<dbReference type="GO" id="GO:0003723">
    <property type="term" value="F:RNA binding"/>
    <property type="evidence" value="ECO:0007669"/>
    <property type="project" value="UniProtKB-UniRule"/>
</dbReference>